<organism evidence="1 2">
    <name type="scientific">Caenorhabditis briggsae</name>
    <dbReference type="NCBI Taxonomy" id="6238"/>
    <lineage>
        <taxon>Eukaryota</taxon>
        <taxon>Metazoa</taxon>
        <taxon>Ecdysozoa</taxon>
        <taxon>Nematoda</taxon>
        <taxon>Chromadorea</taxon>
        <taxon>Rhabditida</taxon>
        <taxon>Rhabditina</taxon>
        <taxon>Rhabditomorpha</taxon>
        <taxon>Rhabditoidea</taxon>
        <taxon>Rhabditidae</taxon>
        <taxon>Peloderinae</taxon>
        <taxon>Caenorhabditis</taxon>
    </lineage>
</organism>
<reference evidence="1 2" key="1">
    <citation type="submission" date="2022-04" db="EMBL/GenBank/DDBJ databases">
        <title>Chromosome-level reference genomes for two strains of Caenorhabditis briggsae: an improved platform for comparative genomics.</title>
        <authorList>
            <person name="Stevens L."/>
            <person name="Andersen E."/>
        </authorList>
    </citation>
    <scope>NUCLEOTIDE SEQUENCE [LARGE SCALE GENOMIC DNA]</scope>
    <source>
        <strain evidence="1">VX34</strain>
        <tissue evidence="1">Whole-organism</tissue>
    </source>
</reference>
<keyword evidence="2" id="KW-1185">Reference proteome</keyword>
<dbReference type="AlphaFoldDB" id="A0AAE9EJ22"/>
<name>A0AAE9EJ22_CAEBR</name>
<protein>
    <submittedName>
        <fullName evidence="1">Uncharacterized protein</fullName>
    </submittedName>
</protein>
<proteinExistence type="predicted"/>
<dbReference type="EMBL" id="CP092622">
    <property type="protein sequence ID" value="UMM21898.1"/>
    <property type="molecule type" value="Genomic_DNA"/>
</dbReference>
<accession>A0AAE9EJ22</accession>
<evidence type="ECO:0000313" key="1">
    <source>
        <dbReference type="EMBL" id="UMM21898.1"/>
    </source>
</evidence>
<sequence>MVMEAMMWNDAKAMMWNDGATWRMPNMISFVCHRSPDPWQGVKMRWKTNQFQSLPTSIKKRKTRQTIQCAEARRAHGRRYSTCSASICLYQHNLW</sequence>
<gene>
    <name evidence="1" type="ORF">L5515_003378</name>
</gene>
<evidence type="ECO:0000313" key="2">
    <source>
        <dbReference type="Proteomes" id="UP000829354"/>
    </source>
</evidence>
<dbReference type="Proteomes" id="UP000829354">
    <property type="component" value="Chromosome III"/>
</dbReference>